<protein>
    <submittedName>
        <fullName evidence="2">Uncharacterized protein</fullName>
    </submittedName>
</protein>
<feature type="compositionally biased region" description="Basic residues" evidence="1">
    <location>
        <begin position="203"/>
        <end position="213"/>
    </location>
</feature>
<dbReference type="EMBL" id="CAUYUJ010010669">
    <property type="protein sequence ID" value="CAK0829988.1"/>
    <property type="molecule type" value="Genomic_DNA"/>
</dbReference>
<comment type="caution">
    <text evidence="2">The sequence shown here is derived from an EMBL/GenBank/DDBJ whole genome shotgun (WGS) entry which is preliminary data.</text>
</comment>
<feature type="compositionally biased region" description="Polar residues" evidence="1">
    <location>
        <begin position="237"/>
        <end position="249"/>
    </location>
</feature>
<sequence length="424" mass="46504">AVTAQGRSPLPEIAAPDLPTSREGRLVRASAHLRRGPPRRAASAMRGRQAGPRGRGAALLPLCGAAAAVLLFLAQGPMGWVGCSQQHPGRRGGGGRCGPVARGAVEVHEIRSRIKEDQGKSWIELNIGQMGHTANITWARHLEGARRDRLVDVSQRRRRLGEVHSPRRRGRGLGHHGLHVGREQNNSRLAPSPKRSWSAAGSRPKKRPGRTARSRPPGAPRSRPSASRPRTCRLRWSRSSGATARSTGRPSRRCGPTTSEASGVPAACPPGSRREELLHARELSEVCAGFFKGTSNDMNMVTRRSAWISRIGAGAPWVRLRRRPWRVPRAREGGPARIQEIRADLLFDVYVCFRSPIVLIGNVETRVRRFSGLPTLFDERVLDSVLDFDRPEFVGCLCRGAPERLCSRAARPSSSPMPCSSWRL</sequence>
<name>A0ABN9SDD3_9DINO</name>
<evidence type="ECO:0000313" key="2">
    <source>
        <dbReference type="EMBL" id="CAK0829988.1"/>
    </source>
</evidence>
<feature type="region of interest" description="Disordered" evidence="1">
    <location>
        <begin position="1"/>
        <end position="53"/>
    </location>
</feature>
<keyword evidence="3" id="KW-1185">Reference proteome</keyword>
<reference evidence="2" key="1">
    <citation type="submission" date="2023-10" db="EMBL/GenBank/DDBJ databases">
        <authorList>
            <person name="Chen Y."/>
            <person name="Shah S."/>
            <person name="Dougan E. K."/>
            <person name="Thang M."/>
            <person name="Chan C."/>
        </authorList>
    </citation>
    <scope>NUCLEOTIDE SEQUENCE [LARGE SCALE GENOMIC DNA]</scope>
</reference>
<dbReference type="Proteomes" id="UP001189429">
    <property type="component" value="Unassembled WGS sequence"/>
</dbReference>
<feature type="compositionally biased region" description="Basic residues" evidence="1">
    <location>
        <begin position="166"/>
        <end position="179"/>
    </location>
</feature>
<gene>
    <name evidence="2" type="ORF">PCOR1329_LOCUS28757</name>
</gene>
<accession>A0ABN9SDD3</accession>
<feature type="non-terminal residue" evidence="2">
    <location>
        <position position="1"/>
    </location>
</feature>
<proteinExistence type="predicted"/>
<evidence type="ECO:0000313" key="3">
    <source>
        <dbReference type="Proteomes" id="UP001189429"/>
    </source>
</evidence>
<feature type="compositionally biased region" description="Low complexity" evidence="1">
    <location>
        <begin position="214"/>
        <end position="229"/>
    </location>
</feature>
<feature type="compositionally biased region" description="Low complexity" evidence="1">
    <location>
        <begin position="44"/>
        <end position="53"/>
    </location>
</feature>
<organism evidence="2 3">
    <name type="scientific">Prorocentrum cordatum</name>
    <dbReference type="NCBI Taxonomy" id="2364126"/>
    <lineage>
        <taxon>Eukaryota</taxon>
        <taxon>Sar</taxon>
        <taxon>Alveolata</taxon>
        <taxon>Dinophyceae</taxon>
        <taxon>Prorocentrales</taxon>
        <taxon>Prorocentraceae</taxon>
        <taxon>Prorocentrum</taxon>
    </lineage>
</organism>
<feature type="region of interest" description="Disordered" evidence="1">
    <location>
        <begin position="157"/>
        <end position="271"/>
    </location>
</feature>
<evidence type="ECO:0000256" key="1">
    <source>
        <dbReference type="SAM" id="MobiDB-lite"/>
    </source>
</evidence>